<dbReference type="InterPro" id="IPR036156">
    <property type="entry name" value="Beta-gal/glucu_dom_sf"/>
</dbReference>
<feature type="chain" id="PRO_5017620439" evidence="4">
    <location>
        <begin position="21"/>
        <end position="668"/>
    </location>
</feature>
<feature type="domain" description="Glycoside hydrolase family 2 catalytic" evidence="6">
    <location>
        <begin position="302"/>
        <end position="542"/>
    </location>
</feature>
<dbReference type="PANTHER" id="PTHR42732">
    <property type="entry name" value="BETA-GALACTOSIDASE"/>
    <property type="match status" value="1"/>
</dbReference>
<dbReference type="Proteomes" id="UP000263900">
    <property type="component" value="Chromosome"/>
</dbReference>
<proteinExistence type="inferred from homology"/>
<dbReference type="Pfam" id="PF00703">
    <property type="entry name" value="Glyco_hydro_2"/>
    <property type="match status" value="1"/>
</dbReference>
<dbReference type="SUPFAM" id="SSF49303">
    <property type="entry name" value="beta-Galactosidase/glucuronidase domain"/>
    <property type="match status" value="1"/>
</dbReference>
<dbReference type="SUPFAM" id="SSF51445">
    <property type="entry name" value="(Trans)glycosidases"/>
    <property type="match status" value="1"/>
</dbReference>
<keyword evidence="3" id="KW-0326">Glycosidase</keyword>
<dbReference type="AlphaFoldDB" id="A0A3B7MRI7"/>
<keyword evidence="4" id="KW-0732">Signal</keyword>
<evidence type="ECO:0000259" key="6">
    <source>
        <dbReference type="Pfam" id="PF02836"/>
    </source>
</evidence>
<feature type="signal peptide" evidence="4">
    <location>
        <begin position="1"/>
        <end position="20"/>
    </location>
</feature>
<dbReference type="Gene3D" id="3.20.20.80">
    <property type="entry name" value="Glycosidases"/>
    <property type="match status" value="1"/>
</dbReference>
<gene>
    <name evidence="8" type="ORF">D3H65_17080</name>
</gene>
<dbReference type="InterPro" id="IPR013783">
    <property type="entry name" value="Ig-like_fold"/>
</dbReference>
<keyword evidence="9" id="KW-1185">Reference proteome</keyword>
<dbReference type="InterPro" id="IPR006104">
    <property type="entry name" value="Glyco_hydro_2_N"/>
</dbReference>
<comment type="similarity">
    <text evidence="1">Belongs to the glycosyl hydrolase 2 family.</text>
</comment>
<accession>A0A3B7MRI7</accession>
<dbReference type="PANTHER" id="PTHR42732:SF1">
    <property type="entry name" value="BETA-MANNOSIDASE"/>
    <property type="match status" value="1"/>
</dbReference>
<evidence type="ECO:0000256" key="1">
    <source>
        <dbReference type="ARBA" id="ARBA00007401"/>
    </source>
</evidence>
<feature type="domain" description="Glycosyl hydrolases family 2 sugar binding" evidence="7">
    <location>
        <begin position="28"/>
        <end position="190"/>
    </location>
</feature>
<dbReference type="InterPro" id="IPR006102">
    <property type="entry name" value="Ig-like_GH2"/>
</dbReference>
<dbReference type="EMBL" id="CP032157">
    <property type="protein sequence ID" value="AXY75586.1"/>
    <property type="molecule type" value="Genomic_DNA"/>
</dbReference>
<reference evidence="8 9" key="1">
    <citation type="submission" date="2018-09" db="EMBL/GenBank/DDBJ databases">
        <title>Genome sequencing of strain 6GH32-13.</title>
        <authorList>
            <person name="Weon H.-Y."/>
            <person name="Heo J."/>
            <person name="Kwon S.-W."/>
        </authorList>
    </citation>
    <scope>NUCLEOTIDE SEQUENCE [LARGE SCALE GENOMIC DNA]</scope>
    <source>
        <strain evidence="8 9">5GH32-13</strain>
    </source>
</reference>
<dbReference type="InterPro" id="IPR008979">
    <property type="entry name" value="Galactose-bd-like_sf"/>
</dbReference>
<dbReference type="Pfam" id="PF02836">
    <property type="entry name" value="Glyco_hydro_2_C"/>
    <property type="match status" value="1"/>
</dbReference>
<dbReference type="GO" id="GO:0004553">
    <property type="term" value="F:hydrolase activity, hydrolyzing O-glycosyl compounds"/>
    <property type="evidence" value="ECO:0007669"/>
    <property type="project" value="InterPro"/>
</dbReference>
<dbReference type="OrthoDB" id="857501at2"/>
<dbReference type="Gene3D" id="2.60.40.10">
    <property type="entry name" value="Immunoglobulins"/>
    <property type="match status" value="1"/>
</dbReference>
<evidence type="ECO:0000256" key="3">
    <source>
        <dbReference type="ARBA" id="ARBA00023295"/>
    </source>
</evidence>
<evidence type="ECO:0000256" key="4">
    <source>
        <dbReference type="SAM" id="SignalP"/>
    </source>
</evidence>
<dbReference type="InterPro" id="IPR006101">
    <property type="entry name" value="Glyco_hydro_2"/>
</dbReference>
<dbReference type="InterPro" id="IPR006103">
    <property type="entry name" value="Glyco_hydro_2_cat"/>
</dbReference>
<feature type="domain" description="Glycoside hydrolase family 2 immunoglobulin-like beta-sandwich" evidence="5">
    <location>
        <begin position="192"/>
        <end position="300"/>
    </location>
</feature>
<dbReference type="SUPFAM" id="SSF49785">
    <property type="entry name" value="Galactose-binding domain-like"/>
    <property type="match status" value="1"/>
</dbReference>
<organism evidence="8 9">
    <name type="scientific">Paraflavitalea soli</name>
    <dbReference type="NCBI Taxonomy" id="2315862"/>
    <lineage>
        <taxon>Bacteria</taxon>
        <taxon>Pseudomonadati</taxon>
        <taxon>Bacteroidota</taxon>
        <taxon>Chitinophagia</taxon>
        <taxon>Chitinophagales</taxon>
        <taxon>Chitinophagaceae</taxon>
        <taxon>Paraflavitalea</taxon>
    </lineage>
</organism>
<protein>
    <submittedName>
        <fullName evidence="8">Beta-galactosidase</fullName>
    </submittedName>
</protein>
<name>A0A3B7MRI7_9BACT</name>
<evidence type="ECO:0000313" key="8">
    <source>
        <dbReference type="EMBL" id="AXY75586.1"/>
    </source>
</evidence>
<evidence type="ECO:0000259" key="5">
    <source>
        <dbReference type="Pfam" id="PF00703"/>
    </source>
</evidence>
<dbReference type="KEGG" id="pseg:D3H65_17080"/>
<evidence type="ECO:0000313" key="9">
    <source>
        <dbReference type="Proteomes" id="UP000263900"/>
    </source>
</evidence>
<evidence type="ECO:0000259" key="7">
    <source>
        <dbReference type="Pfam" id="PF02837"/>
    </source>
</evidence>
<keyword evidence="2" id="KW-0378">Hydrolase</keyword>
<dbReference type="InterPro" id="IPR017853">
    <property type="entry name" value="GH"/>
</dbReference>
<dbReference type="InterPro" id="IPR051913">
    <property type="entry name" value="GH2_Domain-Containing"/>
</dbReference>
<sequence length="668" mass="75209">MRNMKLVHSLLLLILPLLTAAQSQSRISLNGAWNFTLDPVKVGEVNRWYATDFVINGYDKVQVPHSFSVDKRYFYYTGAAWYFKNFQATAVPQGHRAFLQFEAVFYKTTIWLNGKKAGSHEGGYTPFELDVTDLLQAKNILAISVNNEWDTTTIPGAKTADTFSRTDHSQLYAWMNYGGITRPVHLIVRPEVFIQKAQVIAEPQQSKGDARIRIRAFVNNLTAQPAQTLLTANIYYGGQKIDIKFKPVVTAVPASSSTPLVLEGVLPAAAVKRWYPDEPHLYRAEVIAGRDTMNKSFGIRSIQVKGTQLLLNGEPIRMGGCNRPLDYPGYGSIDPDSILVKDLSLIRQGSMEFSRISHYPVSESLLNWADKNGLLIIAEAGNWQMTPGQMADPLMRAKFQAQMKEMMERDWNHPSIIAYSLGNEFQAQTKEGQAWVRDMSTFVKTIDTTRLITFASYTVFRDYVQKPEDEASQYVDFICANIYGNHLKLLQKVHAIYPNKPIYISEFGTRFNAGNEAARVAYFKSAMEAFRQCDYLVGASVWTLNDYQSRFPGTDADGYRAWGLVTPARELRESYTYLQEEFAPAILEVVKREAGRITVAVTTRANFPAYTLRNYQLQYGDALVKLKTLKPGERQEVVIPLSATTEKEGVKVSLVKPGGFTAVSKTLK</sequence>
<dbReference type="PRINTS" id="PR00132">
    <property type="entry name" value="GLHYDRLASE2"/>
</dbReference>
<dbReference type="Pfam" id="PF02837">
    <property type="entry name" value="Glyco_hydro_2_N"/>
    <property type="match status" value="1"/>
</dbReference>
<evidence type="ECO:0000256" key="2">
    <source>
        <dbReference type="ARBA" id="ARBA00022801"/>
    </source>
</evidence>
<dbReference type="Gene3D" id="2.60.120.260">
    <property type="entry name" value="Galactose-binding domain-like"/>
    <property type="match status" value="1"/>
</dbReference>
<dbReference type="GO" id="GO:0005975">
    <property type="term" value="P:carbohydrate metabolic process"/>
    <property type="evidence" value="ECO:0007669"/>
    <property type="project" value="InterPro"/>
</dbReference>